<evidence type="ECO:0000259" key="7">
    <source>
        <dbReference type="PROSITE" id="PS50011"/>
    </source>
</evidence>
<dbReference type="PROSITE" id="PS00107">
    <property type="entry name" value="PROTEIN_KINASE_ATP"/>
    <property type="match status" value="1"/>
</dbReference>
<keyword evidence="1" id="KW-0808">Transferase</keyword>
<feature type="compositionally biased region" description="Low complexity" evidence="6">
    <location>
        <begin position="442"/>
        <end position="458"/>
    </location>
</feature>
<dbReference type="Pfam" id="PF13360">
    <property type="entry name" value="PQQ_2"/>
    <property type="match status" value="1"/>
</dbReference>
<dbReference type="PROSITE" id="PS00108">
    <property type="entry name" value="PROTEIN_KINASE_ST"/>
    <property type="match status" value="1"/>
</dbReference>
<dbReference type="Pfam" id="PF00069">
    <property type="entry name" value="Pkinase"/>
    <property type="match status" value="1"/>
</dbReference>
<evidence type="ECO:0000256" key="6">
    <source>
        <dbReference type="SAM" id="MobiDB-lite"/>
    </source>
</evidence>
<dbReference type="SMART" id="SM00220">
    <property type="entry name" value="S_TKc"/>
    <property type="match status" value="1"/>
</dbReference>
<dbReference type="InterPro" id="IPR008271">
    <property type="entry name" value="Ser/Thr_kinase_AS"/>
</dbReference>
<dbReference type="PANTHER" id="PTHR43289">
    <property type="entry name" value="MITOGEN-ACTIVATED PROTEIN KINASE KINASE KINASE 20-RELATED"/>
    <property type="match status" value="1"/>
</dbReference>
<dbReference type="Gene3D" id="3.30.200.20">
    <property type="entry name" value="Phosphorylase Kinase, domain 1"/>
    <property type="match status" value="1"/>
</dbReference>
<protein>
    <submittedName>
        <fullName evidence="8">Protein kinase</fullName>
    </submittedName>
</protein>
<evidence type="ECO:0000256" key="5">
    <source>
        <dbReference type="PROSITE-ProRule" id="PRU10141"/>
    </source>
</evidence>
<name>A0ABW6E9M1_9ACTN</name>
<feature type="compositionally biased region" description="Gly residues" evidence="6">
    <location>
        <begin position="432"/>
        <end position="441"/>
    </location>
</feature>
<evidence type="ECO:0000313" key="9">
    <source>
        <dbReference type="Proteomes" id="UP001598251"/>
    </source>
</evidence>
<keyword evidence="3 8" id="KW-0418">Kinase</keyword>
<dbReference type="GO" id="GO:0016301">
    <property type="term" value="F:kinase activity"/>
    <property type="evidence" value="ECO:0007669"/>
    <property type="project" value="UniProtKB-KW"/>
</dbReference>
<keyword evidence="4 5" id="KW-0067">ATP-binding</keyword>
<feature type="binding site" evidence="5">
    <location>
        <position position="67"/>
    </location>
    <ligand>
        <name>ATP</name>
        <dbReference type="ChEBI" id="CHEBI:30616"/>
    </ligand>
</feature>
<dbReference type="CDD" id="cd14014">
    <property type="entry name" value="STKc_PknB_like"/>
    <property type="match status" value="1"/>
</dbReference>
<reference evidence="8 9" key="1">
    <citation type="submission" date="2024-09" db="EMBL/GenBank/DDBJ databases">
        <title>The Natural Products Discovery Center: Release of the First 8490 Sequenced Strains for Exploring Actinobacteria Biosynthetic Diversity.</title>
        <authorList>
            <person name="Kalkreuter E."/>
            <person name="Kautsar S.A."/>
            <person name="Yang D."/>
            <person name="Bader C.D."/>
            <person name="Teijaro C.N."/>
            <person name="Fluegel L."/>
            <person name="Davis C.M."/>
            <person name="Simpson J.R."/>
            <person name="Lauterbach L."/>
            <person name="Steele A.D."/>
            <person name="Gui C."/>
            <person name="Meng S."/>
            <person name="Li G."/>
            <person name="Viehrig K."/>
            <person name="Ye F."/>
            <person name="Su P."/>
            <person name="Kiefer A.F."/>
            <person name="Nichols A."/>
            <person name="Cepeda A.J."/>
            <person name="Yan W."/>
            <person name="Fan B."/>
            <person name="Jiang Y."/>
            <person name="Adhikari A."/>
            <person name="Zheng C.-J."/>
            <person name="Schuster L."/>
            <person name="Cowan T.M."/>
            <person name="Smanski M.J."/>
            <person name="Chevrette M.G."/>
            <person name="De Carvalho L.P.S."/>
            <person name="Shen B."/>
        </authorList>
    </citation>
    <scope>NUCLEOTIDE SEQUENCE [LARGE SCALE GENOMIC DNA]</scope>
    <source>
        <strain evidence="8 9">NPDC058546</strain>
    </source>
</reference>
<evidence type="ECO:0000256" key="1">
    <source>
        <dbReference type="ARBA" id="ARBA00022679"/>
    </source>
</evidence>
<dbReference type="SUPFAM" id="SSF56112">
    <property type="entry name" value="Protein kinase-like (PK-like)"/>
    <property type="match status" value="1"/>
</dbReference>
<dbReference type="InterPro" id="IPR000719">
    <property type="entry name" value="Prot_kinase_dom"/>
</dbReference>
<comment type="caution">
    <text evidence="8">The sequence shown here is derived from an EMBL/GenBank/DDBJ whole genome shotgun (WGS) entry which is preliminary data.</text>
</comment>
<dbReference type="SUPFAM" id="SSF50998">
    <property type="entry name" value="Quinoprotein alcohol dehydrogenase-like"/>
    <property type="match status" value="1"/>
</dbReference>
<feature type="domain" description="Protein kinase" evidence="7">
    <location>
        <begin position="32"/>
        <end position="292"/>
    </location>
</feature>
<dbReference type="PROSITE" id="PS50011">
    <property type="entry name" value="PROTEIN_KINASE_DOM"/>
    <property type="match status" value="1"/>
</dbReference>
<dbReference type="Gene3D" id="1.10.510.10">
    <property type="entry name" value="Transferase(Phosphotransferase) domain 1"/>
    <property type="match status" value="1"/>
</dbReference>
<accession>A0ABW6E9M1</accession>
<evidence type="ECO:0000256" key="2">
    <source>
        <dbReference type="ARBA" id="ARBA00022741"/>
    </source>
</evidence>
<dbReference type="InterPro" id="IPR002372">
    <property type="entry name" value="PQQ_rpt_dom"/>
</dbReference>
<organism evidence="8 9">
    <name type="scientific">Streptomyces sindenensis</name>
    <dbReference type="NCBI Taxonomy" id="67363"/>
    <lineage>
        <taxon>Bacteria</taxon>
        <taxon>Bacillati</taxon>
        <taxon>Actinomycetota</taxon>
        <taxon>Actinomycetes</taxon>
        <taxon>Kitasatosporales</taxon>
        <taxon>Streptomycetaceae</taxon>
        <taxon>Streptomyces</taxon>
    </lineage>
</organism>
<keyword evidence="2 5" id="KW-0547">Nucleotide-binding</keyword>
<feature type="region of interest" description="Disordered" evidence="6">
    <location>
        <begin position="368"/>
        <end position="402"/>
    </location>
</feature>
<evidence type="ECO:0000256" key="4">
    <source>
        <dbReference type="ARBA" id="ARBA00022840"/>
    </source>
</evidence>
<dbReference type="RefSeq" id="WP_382826100.1">
    <property type="nucleotide sequence ID" value="NZ_JBHXLY010000010.1"/>
</dbReference>
<sequence length="879" mass="90532">MAVEGHGGDAADRGREALGVLPERAPRRIGPYRILARLGAGGMGEVYLGADTRPVSEGSGPQLAAVKTVRPELVGDQAFRDRFRREIDTARSVESRFAARLLSGDAEAAEPWLATEYVAGPTLERAVRAAGPLPVATVRALGLDLVRGLRGIHHARVQHRDLKPSNVLLGRDGAKVIDFGIARAFGASTMTATGAMLGSPGYMSPEHVLGGRHVVAASDVFCMASVLCYAATGESPFGTGPLAAVLYRISQAQTDLDAVPDAVRELIEDCLSPDPARRPDSVVLEERFRTAVTADAGAAADAFAAGVGAEPDAAGVGAERGAAADARSGDGVGQRVWPVAVRELVATHERELAAVVAAAGPLTTPVPTMPGASPLHSAATITRPPDENVAASPAEAPRPGRRRRTLIAVTAVLAVSVLSVVGLRTLRDDGGNEAGSGGPGASSGPSGAASSSASGSPAAGIAAGAGLDRLGVDRSRYFPADSAARPAGWKPWSGKLEERPWSCALSREILVCRTLAGGLEAVRPSDGKPLWKAASPAPGGRAATSNRGVVLPGRGSSPLIQDDVVVTMEAGVVRGRAAKDGKVRWESDTGSGEETELYGDPLLGDKVAFFTLGGSAASVYAVDVRSGERLWKEGLTSHDAPMAGYGMYRAEIFVEGRLIAVTDGGLVAFDGRTGKRTPVIVPGDGSCTAMRVHGGQVYCDIEGQDTAILDAVTLRPVAADQDPDARAPRARGVVAAGGREYGLEPNASRGVVELTDLSAPGGDRPPRTVGALPGREADQVESAKGGYLHSEPVIVGSTALFADNRNLYTLPLRGGESARHEIEGAPGYVPPGGSGAGSDDFGEFDDVANKVWAPEVISLGGLVYLAFHDGTVRSLELPA</sequence>
<dbReference type="Gene3D" id="2.130.10.10">
    <property type="entry name" value="YVTN repeat-like/Quinoprotein amine dehydrogenase"/>
    <property type="match status" value="1"/>
</dbReference>
<dbReference type="Proteomes" id="UP001598251">
    <property type="component" value="Unassembled WGS sequence"/>
</dbReference>
<dbReference type="InterPro" id="IPR011047">
    <property type="entry name" value="Quinoprotein_ADH-like_sf"/>
</dbReference>
<feature type="region of interest" description="Disordered" evidence="6">
    <location>
        <begin position="430"/>
        <end position="458"/>
    </location>
</feature>
<dbReference type="InterPro" id="IPR011009">
    <property type="entry name" value="Kinase-like_dom_sf"/>
</dbReference>
<dbReference type="InterPro" id="IPR015943">
    <property type="entry name" value="WD40/YVTN_repeat-like_dom_sf"/>
</dbReference>
<proteinExistence type="predicted"/>
<dbReference type="EMBL" id="JBHXOF010000001">
    <property type="protein sequence ID" value="MFD4211883.1"/>
    <property type="molecule type" value="Genomic_DNA"/>
</dbReference>
<gene>
    <name evidence="8" type="ORF">ACFWSS_03090</name>
</gene>
<dbReference type="InterPro" id="IPR017441">
    <property type="entry name" value="Protein_kinase_ATP_BS"/>
</dbReference>
<keyword evidence="9" id="KW-1185">Reference proteome</keyword>
<evidence type="ECO:0000313" key="8">
    <source>
        <dbReference type="EMBL" id="MFD4211883.1"/>
    </source>
</evidence>
<evidence type="ECO:0000256" key="3">
    <source>
        <dbReference type="ARBA" id="ARBA00022777"/>
    </source>
</evidence>
<dbReference type="PANTHER" id="PTHR43289:SF34">
    <property type="entry name" value="SERINE_THREONINE-PROTEIN KINASE YBDM-RELATED"/>
    <property type="match status" value="1"/>
</dbReference>